<dbReference type="RefSeq" id="WP_042555398.1">
    <property type="nucleotide sequence ID" value="NZ_JXQW01000060.1"/>
</dbReference>
<accession>A0A0D0KK34</accession>
<comment type="caution">
    <text evidence="1">The sequence shown here is derived from an EMBL/GenBank/DDBJ whole genome shotgun (WGS) entry which is preliminary data.</text>
</comment>
<dbReference type="SUPFAM" id="SSF55331">
    <property type="entry name" value="Tautomerase/MIF"/>
    <property type="match status" value="1"/>
</dbReference>
<sequence>MPHCLVEAPRSLEKTLGGDELVALVHDAAMGTGLFREGEVKVRLSLYDHYSVGGSQGDFLHVIFYLLAGRTDEQKKALSMAIVRSLVERLPEVESISLDVRDMRREAFSNRRSCLDAG</sequence>
<dbReference type="InterPro" id="IPR004220">
    <property type="entry name" value="5-COMe_2-OHmuconate_Isoase"/>
</dbReference>
<dbReference type="InterPro" id="IPR014347">
    <property type="entry name" value="Tautomerase/MIF_sf"/>
</dbReference>
<dbReference type="Pfam" id="PF02962">
    <property type="entry name" value="CHMI"/>
    <property type="match status" value="1"/>
</dbReference>
<dbReference type="PANTHER" id="PTHR37950:SF1">
    <property type="entry name" value="4-HYDROXYPHENYLACETATE CATABOLISM PROTEIN"/>
    <property type="match status" value="1"/>
</dbReference>
<gene>
    <name evidence="1" type="ORF">RU08_18890</name>
</gene>
<organism evidence="1 2">
    <name type="scientific">Pseudomonas fulva</name>
    <dbReference type="NCBI Taxonomy" id="47880"/>
    <lineage>
        <taxon>Bacteria</taxon>
        <taxon>Pseudomonadati</taxon>
        <taxon>Pseudomonadota</taxon>
        <taxon>Gammaproteobacteria</taxon>
        <taxon>Pseudomonadales</taxon>
        <taxon>Pseudomonadaceae</taxon>
        <taxon>Pseudomonas</taxon>
    </lineage>
</organism>
<dbReference type="Proteomes" id="UP000032068">
    <property type="component" value="Unassembled WGS sequence"/>
</dbReference>
<proteinExistence type="predicted"/>
<name>A0A0D0KK34_9PSED</name>
<dbReference type="EMBL" id="JXQW01000060">
    <property type="protein sequence ID" value="KIP97320.1"/>
    <property type="molecule type" value="Genomic_DNA"/>
</dbReference>
<evidence type="ECO:0000313" key="1">
    <source>
        <dbReference type="EMBL" id="KIP97320.1"/>
    </source>
</evidence>
<protein>
    <submittedName>
        <fullName evidence="1">5-carboxymethyl-2-hydroxymuconate isomerase</fullName>
    </submittedName>
</protein>
<reference evidence="1 2" key="1">
    <citation type="submission" date="2014-12" db="EMBL/GenBank/DDBJ databases">
        <title>16Stimator: statistical estimation of ribosomal gene copy numbers from draft genome assemblies.</title>
        <authorList>
            <person name="Perisin M.A."/>
            <person name="Vetter M."/>
            <person name="Gilbert J.A."/>
            <person name="Bergelson J."/>
        </authorList>
    </citation>
    <scope>NUCLEOTIDE SEQUENCE [LARGE SCALE GENOMIC DNA]</scope>
    <source>
        <strain evidence="1 2">MEJ086</strain>
    </source>
</reference>
<dbReference type="Gene3D" id="3.30.429.10">
    <property type="entry name" value="Macrophage Migration Inhibitory Factor"/>
    <property type="match status" value="1"/>
</dbReference>
<evidence type="ECO:0000313" key="2">
    <source>
        <dbReference type="Proteomes" id="UP000032068"/>
    </source>
</evidence>
<dbReference type="OrthoDB" id="9814215at2"/>
<dbReference type="AlphaFoldDB" id="A0A0D0KK34"/>
<dbReference type="PANTHER" id="PTHR37950">
    <property type="entry name" value="4-HYDROXYPHENYLACETATE CATABOLISM PROTEIN"/>
    <property type="match status" value="1"/>
</dbReference>
<dbReference type="GO" id="GO:0008704">
    <property type="term" value="F:5-carboxymethyl-2-hydroxymuconate delta-isomerase activity"/>
    <property type="evidence" value="ECO:0007669"/>
    <property type="project" value="InterPro"/>
</dbReference>
<keyword evidence="1" id="KW-0413">Isomerase</keyword>